<organism evidence="2 3">
    <name type="scientific">Kosakonia oryzendophytica</name>
    <dbReference type="NCBI Taxonomy" id="1005665"/>
    <lineage>
        <taxon>Bacteria</taxon>
        <taxon>Pseudomonadati</taxon>
        <taxon>Pseudomonadota</taxon>
        <taxon>Gammaproteobacteria</taxon>
        <taxon>Enterobacterales</taxon>
        <taxon>Enterobacteriaceae</taxon>
        <taxon>Kosakonia</taxon>
    </lineage>
</organism>
<evidence type="ECO:0000313" key="2">
    <source>
        <dbReference type="EMBL" id="SCC38882.1"/>
    </source>
</evidence>
<evidence type="ECO:0000313" key="3">
    <source>
        <dbReference type="Proteomes" id="UP000198975"/>
    </source>
</evidence>
<dbReference type="EMBL" id="FMAY01000018">
    <property type="protein sequence ID" value="SCC38882.1"/>
    <property type="molecule type" value="Genomic_DNA"/>
</dbReference>
<dbReference type="SUPFAM" id="SSF160631">
    <property type="entry name" value="SMI1/KNR4-like"/>
    <property type="match status" value="1"/>
</dbReference>
<accession>A0A1C4E5W8</accession>
<sequence>MGTTPFAGFDFTAFWDDREYAREAYINDPFSEDELAAIESTLGYRLPASYVWLMRQHNGGIPRNQNFPTNEFTSWAEDHIAITGIMGIGNKRYSLGSDYGSRFWIEHWGYPDIGVAICTCPSAGHDMVFLDYRQCLTADDEPAVVHIDQEQDYRIVHLADNFEAFIRGLVGDDAFEL</sequence>
<keyword evidence="3" id="KW-1185">Reference proteome</keyword>
<dbReference type="InterPro" id="IPR018958">
    <property type="entry name" value="Knr4/Smi1-like_dom"/>
</dbReference>
<gene>
    <name evidence="2" type="ORF">GA0061071_1188</name>
</gene>
<name>A0A1C4E5W8_9ENTR</name>
<dbReference type="AlphaFoldDB" id="A0A1C4E5W8"/>
<reference evidence="3" key="1">
    <citation type="submission" date="2016-08" db="EMBL/GenBank/DDBJ databases">
        <authorList>
            <person name="Varghese N."/>
            <person name="Submissions Spin"/>
        </authorList>
    </citation>
    <scope>NUCLEOTIDE SEQUENCE [LARGE SCALE GENOMIC DNA]</scope>
    <source>
        <strain evidence="3">REICA_082</strain>
    </source>
</reference>
<dbReference type="SMART" id="SM00860">
    <property type="entry name" value="SMI1_KNR4"/>
    <property type="match status" value="1"/>
</dbReference>
<dbReference type="Gene3D" id="3.40.1580.10">
    <property type="entry name" value="SMI1/KNR4-like"/>
    <property type="match status" value="1"/>
</dbReference>
<protein>
    <submittedName>
        <fullName evidence="2">SMI1 / KNR4 family (SUKH-1)</fullName>
    </submittedName>
</protein>
<dbReference type="Pfam" id="PF09346">
    <property type="entry name" value="SMI1_KNR4"/>
    <property type="match status" value="1"/>
</dbReference>
<dbReference type="OrthoDB" id="4827574at2"/>
<dbReference type="Proteomes" id="UP000198975">
    <property type="component" value="Unassembled WGS sequence"/>
</dbReference>
<proteinExistence type="predicted"/>
<evidence type="ECO:0000259" key="1">
    <source>
        <dbReference type="SMART" id="SM00860"/>
    </source>
</evidence>
<dbReference type="InterPro" id="IPR037883">
    <property type="entry name" value="Knr4/Smi1-like_sf"/>
</dbReference>
<feature type="domain" description="Knr4/Smi1-like" evidence="1">
    <location>
        <begin position="29"/>
        <end position="168"/>
    </location>
</feature>